<dbReference type="AlphaFoldDB" id="A0A9N9R7H8"/>
<dbReference type="PANTHER" id="PTHR23325:SF1">
    <property type="entry name" value="SERUM RESPONSE FACTOR-BINDING PROTEIN 1"/>
    <property type="match status" value="1"/>
</dbReference>
<dbReference type="GO" id="GO:0030686">
    <property type="term" value="C:90S preribosome"/>
    <property type="evidence" value="ECO:0007669"/>
    <property type="project" value="TreeGrafter"/>
</dbReference>
<evidence type="ECO:0000256" key="1">
    <source>
        <dbReference type="SAM" id="MobiDB-lite"/>
    </source>
</evidence>
<dbReference type="GO" id="GO:0005634">
    <property type="term" value="C:nucleus"/>
    <property type="evidence" value="ECO:0007669"/>
    <property type="project" value="TreeGrafter"/>
</dbReference>
<dbReference type="PANTHER" id="PTHR23325">
    <property type="entry name" value="SERUM RESPONSE FACTOR-BINDING"/>
    <property type="match status" value="1"/>
</dbReference>
<sequence>MEVGAVKQAFNNELILLKKKLNQAKIQIIHKLTRKAKTLAERKAPEVIKEKLKRKADAAVNEVLIIKKIKPKDLARFAVTHKGQLNDHLNKPNVDQDKACARLLLHKALQDKYKLMRNLYSNIAIDDLLMSREERRKLKKEEKEKQKNKKKGTGNKPDDVVNTVGVWEVDSMKDQNDGEQSDMEEDKSEVEEEATESDKDNSVQENDDNSFSESEVDSYRNEDDENADIASAVSENESDYEKDDEVIREINTSKVKEFNLNSSENSKVQIKSHENDKNAALIASNVSENESEYKKVNEAKRPTLISDSKKIKLSSSDNSKIHDIVSVTNLNISPNNVKKPKNNLGIKCKEKSKPNKNRNLNEKLLSRKFKKDSFDAPIEETKVVDPFFVTSTGENYLSVVEPRAPDEVKEIHRQGNRKLRRAAMFGRVPKMKPRRNNFEVDENRFNRFNKHSSSYNNDTNKYANRGDFSNDKRDLTSKRSKLSTNEPVESKPERLHPSWEAKKRQSKIQPFQGKKIVFDES</sequence>
<keyword evidence="3" id="KW-1185">Reference proteome</keyword>
<evidence type="ECO:0000313" key="2">
    <source>
        <dbReference type="EMBL" id="CAG9790802.1"/>
    </source>
</evidence>
<feature type="compositionally biased region" description="Acidic residues" evidence="1">
    <location>
        <begin position="205"/>
        <end position="227"/>
    </location>
</feature>
<accession>A0A9N9R7H8</accession>
<feature type="compositionally biased region" description="Acidic residues" evidence="1">
    <location>
        <begin position="236"/>
        <end position="245"/>
    </location>
</feature>
<dbReference type="GO" id="GO:0030490">
    <property type="term" value="P:maturation of SSU-rRNA"/>
    <property type="evidence" value="ECO:0007669"/>
    <property type="project" value="TreeGrafter"/>
</dbReference>
<reference evidence="2" key="2">
    <citation type="submission" date="2022-10" db="EMBL/GenBank/DDBJ databases">
        <authorList>
            <consortium name="ENA_rothamsted_submissions"/>
            <consortium name="culmorum"/>
            <person name="King R."/>
        </authorList>
    </citation>
    <scope>NUCLEOTIDE SEQUENCE</scope>
</reference>
<evidence type="ECO:0000313" key="3">
    <source>
        <dbReference type="Proteomes" id="UP001153714"/>
    </source>
</evidence>
<feature type="region of interest" description="Disordered" evidence="1">
    <location>
        <begin position="138"/>
        <end position="245"/>
    </location>
</feature>
<feature type="region of interest" description="Disordered" evidence="1">
    <location>
        <begin position="448"/>
        <end position="521"/>
    </location>
</feature>
<protein>
    <recommendedName>
        <fullName evidence="4">Serum response factor-binding protein 1</fullName>
    </recommendedName>
</protein>
<feature type="compositionally biased region" description="Basic and acidic residues" evidence="1">
    <location>
        <begin position="488"/>
        <end position="503"/>
    </location>
</feature>
<feature type="compositionally biased region" description="Polar residues" evidence="1">
    <location>
        <begin position="451"/>
        <end position="462"/>
    </location>
</feature>
<dbReference type="OrthoDB" id="3364872at2759"/>
<evidence type="ECO:0008006" key="4">
    <source>
        <dbReference type="Google" id="ProtNLM"/>
    </source>
</evidence>
<dbReference type="EMBL" id="OU893334">
    <property type="protein sequence ID" value="CAG9790802.1"/>
    <property type="molecule type" value="Genomic_DNA"/>
</dbReference>
<dbReference type="InterPro" id="IPR037393">
    <property type="entry name" value="Bud22/SRFB1"/>
</dbReference>
<gene>
    <name evidence="2" type="ORF">DIATSA_LOCUS8454</name>
</gene>
<organism evidence="2 3">
    <name type="scientific">Diatraea saccharalis</name>
    <name type="common">sugarcane borer</name>
    <dbReference type="NCBI Taxonomy" id="40085"/>
    <lineage>
        <taxon>Eukaryota</taxon>
        <taxon>Metazoa</taxon>
        <taxon>Ecdysozoa</taxon>
        <taxon>Arthropoda</taxon>
        <taxon>Hexapoda</taxon>
        <taxon>Insecta</taxon>
        <taxon>Pterygota</taxon>
        <taxon>Neoptera</taxon>
        <taxon>Endopterygota</taxon>
        <taxon>Lepidoptera</taxon>
        <taxon>Glossata</taxon>
        <taxon>Ditrysia</taxon>
        <taxon>Pyraloidea</taxon>
        <taxon>Crambidae</taxon>
        <taxon>Crambinae</taxon>
        <taxon>Diatraea</taxon>
    </lineage>
</organism>
<feature type="compositionally biased region" description="Basic and acidic residues" evidence="1">
    <location>
        <begin position="468"/>
        <end position="477"/>
    </location>
</feature>
<feature type="compositionally biased region" description="Acidic residues" evidence="1">
    <location>
        <begin position="177"/>
        <end position="195"/>
    </location>
</feature>
<name>A0A9N9R7H8_9NEOP</name>
<reference evidence="2" key="1">
    <citation type="submission" date="2021-12" db="EMBL/GenBank/DDBJ databases">
        <authorList>
            <person name="King R."/>
        </authorList>
    </citation>
    <scope>NUCLEOTIDE SEQUENCE</scope>
</reference>
<dbReference type="Proteomes" id="UP001153714">
    <property type="component" value="Chromosome 3"/>
</dbReference>
<proteinExistence type="predicted"/>